<dbReference type="Pfam" id="PF00075">
    <property type="entry name" value="RNase_H"/>
    <property type="match status" value="1"/>
</dbReference>
<dbReference type="STRING" id="407821.A0A087T032"/>
<dbReference type="EMBL" id="KK112760">
    <property type="protein sequence ID" value="KFM58471.1"/>
    <property type="molecule type" value="Genomic_DNA"/>
</dbReference>
<dbReference type="GO" id="GO:0004523">
    <property type="term" value="F:RNA-DNA hybrid ribonuclease activity"/>
    <property type="evidence" value="ECO:0007669"/>
    <property type="project" value="InterPro"/>
</dbReference>
<dbReference type="InterPro" id="IPR002156">
    <property type="entry name" value="RNaseH_domain"/>
</dbReference>
<dbReference type="CDD" id="cd09276">
    <property type="entry name" value="Rnase_HI_RT_non_LTR"/>
    <property type="match status" value="1"/>
</dbReference>
<dbReference type="InterPro" id="IPR036397">
    <property type="entry name" value="RNaseH_sf"/>
</dbReference>
<dbReference type="Gene3D" id="3.30.420.10">
    <property type="entry name" value="Ribonuclease H-like superfamily/Ribonuclease H"/>
    <property type="match status" value="1"/>
</dbReference>
<dbReference type="AlphaFoldDB" id="A0A087T032"/>
<dbReference type="SUPFAM" id="SSF53098">
    <property type="entry name" value="Ribonuclease H-like"/>
    <property type="match status" value="1"/>
</dbReference>
<reference evidence="2 3" key="1">
    <citation type="submission" date="2013-11" db="EMBL/GenBank/DDBJ databases">
        <title>Genome sequencing of Stegodyphus mimosarum.</title>
        <authorList>
            <person name="Bechsgaard J."/>
        </authorList>
    </citation>
    <scope>NUCLEOTIDE SEQUENCE [LARGE SCALE GENOMIC DNA]</scope>
</reference>
<organism evidence="2 3">
    <name type="scientific">Stegodyphus mimosarum</name>
    <name type="common">African social velvet spider</name>
    <dbReference type="NCBI Taxonomy" id="407821"/>
    <lineage>
        <taxon>Eukaryota</taxon>
        <taxon>Metazoa</taxon>
        <taxon>Ecdysozoa</taxon>
        <taxon>Arthropoda</taxon>
        <taxon>Chelicerata</taxon>
        <taxon>Arachnida</taxon>
        <taxon>Araneae</taxon>
        <taxon>Araneomorphae</taxon>
        <taxon>Entelegynae</taxon>
        <taxon>Eresoidea</taxon>
        <taxon>Eresidae</taxon>
        <taxon>Stegodyphus</taxon>
    </lineage>
</organism>
<evidence type="ECO:0000313" key="2">
    <source>
        <dbReference type="EMBL" id="KFM58471.1"/>
    </source>
</evidence>
<evidence type="ECO:0000313" key="3">
    <source>
        <dbReference type="Proteomes" id="UP000054359"/>
    </source>
</evidence>
<dbReference type="GO" id="GO:0003676">
    <property type="term" value="F:nucleic acid binding"/>
    <property type="evidence" value="ECO:0007669"/>
    <property type="project" value="InterPro"/>
</dbReference>
<sequence length="249" mass="28393">MQLLTSLKTVHDCIKRKAILLYQKLVCLPPQPVFGGTITRNLKTQIGFIQAAQRESDALEPSRVLEQVSLSNLFSFYLPTGSLITAFDGEIEAIAVATQQLLIRSHSFVKAVILSDSKSALQALLNNQNSSQRILDCRPLLKAMAHRISFQWIPAHCGIMRNEKADTLAEKETFIMQRINRPLSFHTTKLFVKTLKKILKQNTIQRAMDKSWRILEEETTLIPSFPRKTVIALFRRLTVCETTSRELDW</sequence>
<name>A0A087T032_STEMI</name>
<feature type="domain" description="RNase H type-1" evidence="1">
    <location>
        <begin position="15"/>
        <end position="174"/>
    </location>
</feature>
<protein>
    <recommendedName>
        <fullName evidence="1">RNase H type-1 domain-containing protein</fullName>
    </recommendedName>
</protein>
<feature type="non-terminal residue" evidence="2">
    <location>
        <position position="249"/>
    </location>
</feature>
<accession>A0A087T032</accession>
<dbReference type="PROSITE" id="PS50879">
    <property type="entry name" value="RNASE_H_1"/>
    <property type="match status" value="1"/>
</dbReference>
<dbReference type="Proteomes" id="UP000054359">
    <property type="component" value="Unassembled WGS sequence"/>
</dbReference>
<proteinExistence type="predicted"/>
<dbReference type="OMA" id="THYDDEI"/>
<evidence type="ECO:0000259" key="1">
    <source>
        <dbReference type="PROSITE" id="PS50879"/>
    </source>
</evidence>
<dbReference type="OrthoDB" id="6436721at2759"/>
<gene>
    <name evidence="2" type="ORF">X975_07553</name>
</gene>
<keyword evidence="3" id="KW-1185">Reference proteome</keyword>
<dbReference type="InterPro" id="IPR012337">
    <property type="entry name" value="RNaseH-like_sf"/>
</dbReference>